<sequence>MLSKYPKEKFGSREHLDFVTLTLLLEFRNTLSLKLTRTEREVVVAVNELIIPLSFEEYHYQGRENNLMHPIFYSKESELQIFIVTISNNMLKVR</sequence>
<dbReference type="AlphaFoldDB" id="A0A811U7X1"/>
<evidence type="ECO:0000313" key="2">
    <source>
        <dbReference type="Proteomes" id="UP000606786"/>
    </source>
</evidence>
<dbReference type="EMBL" id="CAJHJT010000001">
    <property type="protein sequence ID" value="CAD6995054.1"/>
    <property type="molecule type" value="Genomic_DNA"/>
</dbReference>
<keyword evidence="2" id="KW-1185">Reference proteome</keyword>
<accession>A0A811U7X1</accession>
<reference evidence="1" key="1">
    <citation type="submission" date="2020-11" db="EMBL/GenBank/DDBJ databases">
        <authorList>
            <person name="Whitehead M."/>
        </authorList>
    </citation>
    <scope>NUCLEOTIDE SEQUENCE</scope>
    <source>
        <strain evidence="1">EGII</strain>
    </source>
</reference>
<name>A0A811U7X1_CERCA</name>
<protein>
    <submittedName>
        <fullName evidence="1">(Mediterranean fruit fly) hypothetical protein</fullName>
    </submittedName>
</protein>
<organism evidence="1 2">
    <name type="scientific">Ceratitis capitata</name>
    <name type="common">Mediterranean fruit fly</name>
    <name type="synonym">Tephritis capitata</name>
    <dbReference type="NCBI Taxonomy" id="7213"/>
    <lineage>
        <taxon>Eukaryota</taxon>
        <taxon>Metazoa</taxon>
        <taxon>Ecdysozoa</taxon>
        <taxon>Arthropoda</taxon>
        <taxon>Hexapoda</taxon>
        <taxon>Insecta</taxon>
        <taxon>Pterygota</taxon>
        <taxon>Neoptera</taxon>
        <taxon>Endopterygota</taxon>
        <taxon>Diptera</taxon>
        <taxon>Brachycera</taxon>
        <taxon>Muscomorpha</taxon>
        <taxon>Tephritoidea</taxon>
        <taxon>Tephritidae</taxon>
        <taxon>Ceratitis</taxon>
        <taxon>Ceratitis</taxon>
    </lineage>
</organism>
<gene>
    <name evidence="1" type="ORF">CCAP1982_LOCUS3780</name>
</gene>
<comment type="caution">
    <text evidence="1">The sequence shown here is derived from an EMBL/GenBank/DDBJ whole genome shotgun (WGS) entry which is preliminary data.</text>
</comment>
<dbReference type="Proteomes" id="UP000606786">
    <property type="component" value="Unassembled WGS sequence"/>
</dbReference>
<evidence type="ECO:0000313" key="1">
    <source>
        <dbReference type="EMBL" id="CAD6995054.1"/>
    </source>
</evidence>
<proteinExistence type="predicted"/>